<dbReference type="SUPFAM" id="SSF53795">
    <property type="entry name" value="PEP carboxykinase-like"/>
    <property type="match status" value="1"/>
</dbReference>
<reference evidence="1 2" key="1">
    <citation type="journal article" date="2014" name="Int. J. Syst. Evol. Microbiol.">
        <title>Oceanisphaera profunda sp. nov., a marine bacterium isolated from deep-sea sediment, and emended description of the genus Oceanisphaera.</title>
        <authorList>
            <person name="Xu Z."/>
            <person name="Zhang X.Y."/>
            <person name="Su H.N."/>
            <person name="Yu Z.C."/>
            <person name="Liu C."/>
            <person name="Li H."/>
            <person name="Chen X.L."/>
            <person name="Song X.Y."/>
            <person name="Xie B.B."/>
            <person name="Qin Q.L."/>
            <person name="Zhou B.C."/>
            <person name="Shi M."/>
            <person name="Huang Y."/>
            <person name="Zhang Y.Z."/>
        </authorList>
    </citation>
    <scope>NUCLEOTIDE SEQUENCE [LARGE SCALE GENOMIC DNA]</scope>
    <source>
        <strain evidence="1 2">SM1222</strain>
    </source>
</reference>
<organism evidence="1 2">
    <name type="scientific">Oceanisphaera profunda</name>
    <dbReference type="NCBI Taxonomy" id="1416627"/>
    <lineage>
        <taxon>Bacteria</taxon>
        <taxon>Pseudomonadati</taxon>
        <taxon>Pseudomonadota</taxon>
        <taxon>Gammaproteobacteria</taxon>
        <taxon>Aeromonadales</taxon>
        <taxon>Aeromonadaceae</taxon>
        <taxon>Oceanisphaera</taxon>
    </lineage>
</organism>
<keyword evidence="2" id="KW-1185">Reference proteome</keyword>
<protein>
    <recommendedName>
        <fullName evidence="3">Serine kinase</fullName>
    </recommendedName>
</protein>
<dbReference type="AlphaFoldDB" id="A0A1Y0D6X1"/>
<sequence length="406" mass="43570">MNAQIPPSAVDISLPHLGRCLRIDQAPEVVSALTQAMPGWPITVLPAQDPIPDRYVYQDAEGLWQGCVHEPNEFHLPSPASAACSLVAELVSQRMLNEPDLLGLHCASVEINGHLVLFPESSKAGKSTLSVAFAAAGYRVFGDDVLGLTPQGAGVAMGVAPRLRLPLPNSFPAEFVAYSERHAGPEDERYRFVIPDENGLAKVDENCPVGAIVLLERDSHILEPEVVTLPPAEGLLQLLCQNFARETSSATLLTRLLPLMQAVPCLLLRYSEPLAGARHLAQAIKDPQLYAANQASLLNLPPHALQQRGPITAQTTLEHIWSAQHAVTAYPLGDELFLINTTSGAIHRLNSSGKIAWQLLQQQPLSGHDLSDVMASYFKAPLAAVTADVATLLTALAQAGLVTNQP</sequence>
<evidence type="ECO:0008006" key="3">
    <source>
        <dbReference type="Google" id="ProtNLM"/>
    </source>
</evidence>
<dbReference type="OrthoDB" id="5771032at2"/>
<dbReference type="InterPro" id="IPR027417">
    <property type="entry name" value="P-loop_NTPase"/>
</dbReference>
<dbReference type="Gene3D" id="3.40.50.300">
    <property type="entry name" value="P-loop containing nucleotide triphosphate hydrolases"/>
    <property type="match status" value="1"/>
</dbReference>
<accession>A0A1Y0D6X1</accession>
<dbReference type="InterPro" id="IPR008792">
    <property type="entry name" value="PQQD"/>
</dbReference>
<proteinExistence type="predicted"/>
<evidence type="ECO:0000313" key="2">
    <source>
        <dbReference type="Proteomes" id="UP000243937"/>
    </source>
</evidence>
<dbReference type="Proteomes" id="UP000243937">
    <property type="component" value="Chromosome"/>
</dbReference>
<evidence type="ECO:0000313" key="1">
    <source>
        <dbReference type="EMBL" id="ART82916.1"/>
    </source>
</evidence>
<dbReference type="EMBL" id="CP021377">
    <property type="protein sequence ID" value="ART82916.1"/>
    <property type="molecule type" value="Genomic_DNA"/>
</dbReference>
<dbReference type="RefSeq" id="WP_087036879.1">
    <property type="nucleotide sequence ID" value="NZ_CP021377.1"/>
</dbReference>
<dbReference type="KEGG" id="opf:CBP31_10000"/>
<gene>
    <name evidence="1" type="ORF">CBP31_10000</name>
</gene>
<dbReference type="Pfam" id="PF05402">
    <property type="entry name" value="PqqD"/>
    <property type="match status" value="1"/>
</dbReference>
<name>A0A1Y0D6X1_9GAMM</name>